<keyword evidence="4 7" id="KW-0812">Transmembrane</keyword>
<dbReference type="PANTHER" id="PTHR34582">
    <property type="entry name" value="UPF0702 TRANSMEMBRANE PROTEIN YCAP"/>
    <property type="match status" value="1"/>
</dbReference>
<dbReference type="AlphaFoldDB" id="R9GRA4"/>
<organism evidence="9 10">
    <name type="scientific">Arcticibacter svalbardensis MN12-7</name>
    <dbReference type="NCBI Taxonomy" id="1150600"/>
    <lineage>
        <taxon>Bacteria</taxon>
        <taxon>Pseudomonadati</taxon>
        <taxon>Bacteroidota</taxon>
        <taxon>Sphingobacteriia</taxon>
        <taxon>Sphingobacteriales</taxon>
        <taxon>Sphingobacteriaceae</taxon>
        <taxon>Arcticibacter</taxon>
    </lineage>
</organism>
<keyword evidence="6 7" id="KW-0472">Membrane</keyword>
<evidence type="ECO:0000256" key="4">
    <source>
        <dbReference type="ARBA" id="ARBA00022692"/>
    </source>
</evidence>
<evidence type="ECO:0000259" key="8">
    <source>
        <dbReference type="Pfam" id="PF04239"/>
    </source>
</evidence>
<dbReference type="Gene3D" id="3.30.240.20">
    <property type="entry name" value="bsu07140 like domains"/>
    <property type="match status" value="1"/>
</dbReference>
<dbReference type="InterPro" id="IPR007353">
    <property type="entry name" value="DUF421"/>
</dbReference>
<sequence>MPVTFLLEVVLRSVVMFVIITITLRASGKRGIKQLSIFELVLIIGLGSAAGDPMFYEDVGILPALTVFIVIISLYIGITKLTDKFRWFELILEGKPLYVIREGNLIMDSFKESGLSKDEFFSELRQQNVEHLGQVKTVLIETSGEISILFYPDEEVKPGLPIFPHELTEATKDIPLSGLFCCSQCGQLDTLPAGTHHCSGCTCEEWVTPSQSKRIA</sequence>
<evidence type="ECO:0000256" key="2">
    <source>
        <dbReference type="ARBA" id="ARBA00006448"/>
    </source>
</evidence>
<dbReference type="PANTHER" id="PTHR34582:SF6">
    <property type="entry name" value="UPF0702 TRANSMEMBRANE PROTEIN YCAP"/>
    <property type="match status" value="1"/>
</dbReference>
<proteinExistence type="inferred from homology"/>
<evidence type="ECO:0000256" key="7">
    <source>
        <dbReference type="SAM" id="Phobius"/>
    </source>
</evidence>
<keyword evidence="5 7" id="KW-1133">Transmembrane helix</keyword>
<evidence type="ECO:0000256" key="3">
    <source>
        <dbReference type="ARBA" id="ARBA00022475"/>
    </source>
</evidence>
<dbReference type="eggNOG" id="COG2323">
    <property type="taxonomic scope" value="Bacteria"/>
</dbReference>
<dbReference type="Proteomes" id="UP000014174">
    <property type="component" value="Unassembled WGS sequence"/>
</dbReference>
<evidence type="ECO:0000256" key="6">
    <source>
        <dbReference type="ARBA" id="ARBA00023136"/>
    </source>
</evidence>
<evidence type="ECO:0000313" key="10">
    <source>
        <dbReference type="Proteomes" id="UP000014174"/>
    </source>
</evidence>
<dbReference type="Pfam" id="PF04239">
    <property type="entry name" value="DUF421"/>
    <property type="match status" value="1"/>
</dbReference>
<reference evidence="9 10" key="1">
    <citation type="journal article" date="2013" name="Genome Announc.">
        <title>Draft Genome Sequence of Arcticibacter svalbardensis Strain MN12-7T, a Member of the Family Sphingobacteriaceae Isolated from an Arctic Soil Sample.</title>
        <authorList>
            <person name="Shivaji S."/>
            <person name="Ara S."/>
            <person name="Prasad S."/>
            <person name="Manasa B.P."/>
            <person name="Begum Z."/>
            <person name="Singh A."/>
            <person name="Kumar Pinnaka A."/>
        </authorList>
    </citation>
    <scope>NUCLEOTIDE SEQUENCE [LARGE SCALE GENOMIC DNA]</scope>
    <source>
        <strain evidence="9 10">MN12-7</strain>
    </source>
</reference>
<feature type="domain" description="YetF C-terminal" evidence="8">
    <location>
        <begin position="84"/>
        <end position="155"/>
    </location>
</feature>
<feature type="transmembrane region" description="Helical" evidence="7">
    <location>
        <begin position="6"/>
        <end position="24"/>
    </location>
</feature>
<accession>R9GRA4</accession>
<comment type="subcellular location">
    <subcellularLocation>
        <location evidence="1">Cell membrane</location>
        <topology evidence="1">Multi-pass membrane protein</topology>
    </subcellularLocation>
</comment>
<comment type="caution">
    <text evidence="9">The sequence shown here is derived from an EMBL/GenBank/DDBJ whole genome shotgun (WGS) entry which is preliminary data.</text>
</comment>
<keyword evidence="10" id="KW-1185">Reference proteome</keyword>
<feature type="transmembrane region" description="Helical" evidence="7">
    <location>
        <begin position="36"/>
        <end position="55"/>
    </location>
</feature>
<evidence type="ECO:0000256" key="1">
    <source>
        <dbReference type="ARBA" id="ARBA00004651"/>
    </source>
</evidence>
<dbReference type="InterPro" id="IPR023090">
    <property type="entry name" value="UPF0702_alpha/beta_dom_sf"/>
</dbReference>
<protein>
    <recommendedName>
        <fullName evidence="8">YetF C-terminal domain-containing protein</fullName>
    </recommendedName>
</protein>
<feature type="transmembrane region" description="Helical" evidence="7">
    <location>
        <begin position="61"/>
        <end position="78"/>
    </location>
</feature>
<comment type="similarity">
    <text evidence="2">Belongs to the UPF0702 family.</text>
</comment>
<keyword evidence="3" id="KW-1003">Cell membrane</keyword>
<gene>
    <name evidence="9" type="ORF">ADIARSV_2459</name>
</gene>
<dbReference type="EMBL" id="AQPN01000086">
    <property type="protein sequence ID" value="EOR94377.1"/>
    <property type="molecule type" value="Genomic_DNA"/>
</dbReference>
<evidence type="ECO:0000256" key="5">
    <source>
        <dbReference type="ARBA" id="ARBA00022989"/>
    </source>
</evidence>
<evidence type="ECO:0000313" key="9">
    <source>
        <dbReference type="EMBL" id="EOR94377.1"/>
    </source>
</evidence>
<dbReference type="PATRIC" id="fig|1150600.3.peg.2433"/>
<dbReference type="GO" id="GO:0005886">
    <property type="term" value="C:plasma membrane"/>
    <property type="evidence" value="ECO:0007669"/>
    <property type="project" value="UniProtKB-SubCell"/>
</dbReference>
<name>R9GRA4_9SPHI</name>